<organism evidence="1 2">
    <name type="scientific">Araneus ventricosus</name>
    <name type="common">Orbweaver spider</name>
    <name type="synonym">Epeira ventricosa</name>
    <dbReference type="NCBI Taxonomy" id="182803"/>
    <lineage>
        <taxon>Eukaryota</taxon>
        <taxon>Metazoa</taxon>
        <taxon>Ecdysozoa</taxon>
        <taxon>Arthropoda</taxon>
        <taxon>Chelicerata</taxon>
        <taxon>Arachnida</taxon>
        <taxon>Araneae</taxon>
        <taxon>Araneomorphae</taxon>
        <taxon>Entelegynae</taxon>
        <taxon>Araneoidea</taxon>
        <taxon>Araneidae</taxon>
        <taxon>Araneus</taxon>
    </lineage>
</organism>
<evidence type="ECO:0000313" key="1">
    <source>
        <dbReference type="EMBL" id="GBO46626.1"/>
    </source>
</evidence>
<gene>
    <name evidence="1" type="ORF">AVEN_152817_1</name>
</gene>
<evidence type="ECO:0000313" key="2">
    <source>
        <dbReference type="Proteomes" id="UP000499080"/>
    </source>
</evidence>
<reference evidence="1 2" key="1">
    <citation type="journal article" date="2019" name="Sci. Rep.">
        <title>Orb-weaving spider Araneus ventricosus genome elucidates the spidroin gene catalogue.</title>
        <authorList>
            <person name="Kono N."/>
            <person name="Nakamura H."/>
            <person name="Ohtoshi R."/>
            <person name="Moran D.A.P."/>
            <person name="Shinohara A."/>
            <person name="Yoshida Y."/>
            <person name="Fujiwara M."/>
            <person name="Mori M."/>
            <person name="Tomita M."/>
            <person name="Arakawa K."/>
        </authorList>
    </citation>
    <scope>NUCLEOTIDE SEQUENCE [LARGE SCALE GENOMIC DNA]</scope>
</reference>
<sequence length="85" mass="9553">LQIIIKLPEGMQKEECMPIDKDVPVAAPLTDMEICQTVCEHGQVIKVDDSNGDECVEENPPTNTEMRQALDILKHSVQHRSTIRV</sequence>
<proteinExistence type="predicted"/>
<accession>A0A4Y2XBN8</accession>
<name>A0A4Y2XBN8_ARAVE</name>
<dbReference type="Proteomes" id="UP000499080">
    <property type="component" value="Unassembled WGS sequence"/>
</dbReference>
<dbReference type="AlphaFoldDB" id="A0A4Y2XBN8"/>
<keyword evidence="2" id="KW-1185">Reference proteome</keyword>
<feature type="non-terminal residue" evidence="1">
    <location>
        <position position="1"/>
    </location>
</feature>
<dbReference type="OrthoDB" id="6617542at2759"/>
<dbReference type="EMBL" id="BGPR01074425">
    <property type="protein sequence ID" value="GBO46626.1"/>
    <property type="molecule type" value="Genomic_DNA"/>
</dbReference>
<protein>
    <submittedName>
        <fullName evidence="1">Uncharacterized protein</fullName>
    </submittedName>
</protein>
<comment type="caution">
    <text evidence="1">The sequence shown here is derived from an EMBL/GenBank/DDBJ whole genome shotgun (WGS) entry which is preliminary data.</text>
</comment>